<evidence type="ECO:0000256" key="6">
    <source>
        <dbReference type="PROSITE-ProRule" id="PRU00043"/>
    </source>
</evidence>
<dbReference type="InterPro" id="IPR001007">
    <property type="entry name" value="VWF_dom"/>
</dbReference>
<keyword evidence="9" id="KW-1133">Transmembrane helix</keyword>
<dbReference type="Gene3D" id="2.10.220.10">
    <property type="entry name" value="Hormone Receptor, Insulin-like Growth Factor Receptor 1, Chain A, domain 2"/>
    <property type="match status" value="5"/>
</dbReference>
<dbReference type="InterPro" id="IPR039005">
    <property type="entry name" value="CSPG_rpt"/>
</dbReference>
<evidence type="ECO:0000256" key="3">
    <source>
        <dbReference type="ARBA" id="ARBA00022737"/>
    </source>
</evidence>
<feature type="domain" description="VWFC" evidence="11">
    <location>
        <begin position="219"/>
        <end position="280"/>
    </location>
</feature>
<feature type="domain" description="VWFC" evidence="11">
    <location>
        <begin position="156"/>
        <end position="217"/>
    </location>
</feature>
<feature type="domain" description="VWFC" evidence="11">
    <location>
        <begin position="92"/>
        <end position="152"/>
    </location>
</feature>
<dbReference type="Pfam" id="PF16184">
    <property type="entry name" value="Cadherin_3"/>
    <property type="match status" value="11"/>
</dbReference>
<feature type="repeat" description="CSPG" evidence="7">
    <location>
        <begin position="2018"/>
        <end position="2111"/>
    </location>
</feature>
<evidence type="ECO:0000256" key="10">
    <source>
        <dbReference type="SAM" id="SignalP"/>
    </source>
</evidence>
<feature type="compositionally biased region" description="Basic and acidic residues" evidence="8">
    <location>
        <begin position="3121"/>
        <end position="3137"/>
    </location>
</feature>
<evidence type="ECO:0000256" key="1">
    <source>
        <dbReference type="ARBA" id="ARBA00005529"/>
    </source>
</evidence>
<dbReference type="CDD" id="cd00064">
    <property type="entry name" value="FU"/>
    <property type="match status" value="4"/>
</dbReference>
<keyword evidence="9" id="KW-0472">Membrane</keyword>
<evidence type="ECO:0000256" key="4">
    <source>
        <dbReference type="ARBA" id="ARBA00022837"/>
    </source>
</evidence>
<dbReference type="SUPFAM" id="SSF57603">
    <property type="entry name" value="FnI-like domain"/>
    <property type="match status" value="5"/>
</dbReference>
<dbReference type="PROSITE" id="PS50184">
    <property type="entry name" value="VWFC_2"/>
    <property type="match status" value="6"/>
</dbReference>
<dbReference type="InterPro" id="IPR006212">
    <property type="entry name" value="Furin_repeat"/>
</dbReference>
<sequence>MASHGAHALIVRVLFTAGLLICPVSGDCFYDGRSYGNNSVWQPDTCLICYCTDPVPLCESIACQDPACNTDKGQELQLLPEACCPVCSFPGASCDVSSRLVPHDTVWSTSPCTSCRCFDGEVTCDDIMCPPTPCRPGEEKQEVDGECCPLCVPTGRPCENQNGVRMPDGSEWSPLSCVKCFCRDGQTKCLSVQCSVQQCSQTTSLVVIPGQCCPTCAEQMCDHGGRTYTEGERWSPDFCTFCACHSGQVNCRTLTCDANLQCSEGQKSVKKFGECCPQCAPLDGVCYKDGISRYNGDLWQEESCQFCACQHGEVKCKPAVCAPITCKEDEILLHEDNACCPKCTKAIPCRVKGQTFQDGQTWDPDDCTICQCGRGEVTCYQQNCPACPEGTARDSTQGEQCCGSCLPVRCGPDCSSCLPSKPERCTGCTDERKFLQDGQCVTRCRDGTFPWRDNSCRACHAQCRTCYDQSEKSCLKCFSQYLLRDGLCVRQCGQGYFRKENNCYACHVTCKTCKGPRRDQCVSCRNPGQVIERGRCVDRCGHAFYRQGRVCLDCPLSCARCEPDTDRCSACSPDKFLQNGQCVQRCDTGWFSVGRSGLCQACHPSCLECDGLRAENCTACLHGAPSSQGLCEGNGSCRSGSFLSSDGDCIACSPGCSRCQRDPSKPRSSLCWECETPGQVPSGALCSGGACPAGSYLRGDVCYGCQERCARCDRPTGCQHCFPPFLLSDRTCARDCAPGTFDAGQTCEACPPNCLLCSDLESCLACDSSSLLQYKECVTACGPGFITRLEERICEGNTAPPKLSITGPVTVSNGGTVDITDQIIVLSDRDTPLKYVTVVIHAMQLNGQLIRLDKLGSRLISKGDVLPTTDLREGRVHFQHRAMTKEPSYLSLRAYDGQLSSNVHELTINVEAATSLRLIMSKNLHIRKGKNVQLTSAVVDFSTSSGPDEVVIKVMDGPSFGSFHISGSNESIEKFTLSELRSGQIIYVHHGRNATQDLARLLVIDGLQHTTVLLRIQIQTDTSRTPSLLTNIEAHVEAGHLLKITPDLLEARLSSVRDRKNQDIIYSLVPRHGNPKHGQIIMMVPIPAEGPGQGWHDQGDGMMSARLFRFTQRDIDQGRIYYKSSPELVGTLSDVMTFEVSGSSMTSLTLRDQAFSIRVLQDVEVASQSLPTLAPGVRLGMTVFENQIVPISSTHLAFSDQDTSPSNIVYRITTLLNKDEGSVEHEDFPFKPILLFSQEDVDQGKILYRPPQQDIGMDEMVVSFKFVVSDGGQERQLAENKFTIRVLPVNNNPPVFVKSNPKVNLSEGGIFPLSSEFLEVIDPDTELSNLKISMTEAPKRGLVRKIQEGITVQVRAGDSFSYEDVVTSNLQYEHMGGVLPPIDHLTIAVSDGQHQASNTVTFNILKVDRSAPKALPMASCSINVTEGTSLKLDRNIMAYSDEEDSDENILITLITPITHGSIEVLAHPKGSTERNRSRRVRVGDSFTQQDINDGAVGFVSDREIGSRAVTELVYVNVSDMARNVLPSQILAVIIIPVDNQPPSVVMGSPLQVEEGGEVKLTTDLLSVMDIDTPVNQLVFVVDTKPIFGHLENRKPMKGSQAAVREKVDRSFPLANLVSGYIYYVQSDHLDKEPAWDAFLFSISDGTNESNMQRLNISITLTNDEAPHIATEQIYAQEGKAVRVTNMSLYVTDLDTPPQDLIFTLATPPVNGQLIKKEFSEDTPERGLVIKEKGTFTYQDILNELILYVHDDGETTKDSMTFALFDGDFSETKTVNVVIGLVGDETPRVTVNKGLRVQKDSTTIISNKELRATDLDSDDSEIEYTIVKNPTSGYLLYDNNKLSYTLEVSRIARTFKQKDIDSGFIRYIHGQDDLTGLILFKFKLSDPEGNELIDQDFFITVIDNRLPPTLVNKENLLVTEGQSALLTTDQLAFSDGDSEPGSLSYTILEGPDMGHLELIGQPGVPIVTFSQSDLAASIVQYVHTSPKETYSDAFTFMVSDGSNEIVQSFHISVLPVDDAIPVVTCNGLRVQEGVRKILSEFDLKAVDLDTKENQIKFTVVEPPSHGSLDLLTSNDEHVMASIFTMEDIYENRVSYQHDGSETTTDYFLFLVSDGTNNRFFLQNDQPALGGIKTPQDFPITILPMDDGMPVLKINIGLQFLKQSWGETGNVITARELSASDEDTLSSEIMYVITEPPKFGILVHKAKQEKQVTSFSQDDVDKSRVHYKLTGQSPDMQDSFVFDLMDSRPNILPDNVFHVKWSEISLGLPVFNVSETQGVLLVPVLRKGNLKQYTIVTCTMIPGSARSRTGVTSPGQQDFVENSLQIQFDEWQESQNCPVIINDDSVFEGPEVFYVQLTSPTFALPGQVTKADITIFDTEDEPTLQFINDVIHIKETNDYVMAIVERSGDISQTVSVICSTSSKTATGSSLGGLESGSDYISRGTSNIYRVVFPPGLTQAACEVKIIDDSLFETTEQFQLKLSSPSHPATLGPIKTSVVIIEGPNDESIICLGNTSLSFPENSEKILVPVIRQGSDLSKSSSVWCHTRFTNPISAEPGQDYTPTSVKVIFGPDQVVQMCHVELLDDELHPHLEGNETLEVFLSSATGSRIEKPASTNITIYDQHLDLPRFSFSSESYTVEEINSTLRASIIRQGDITLEASVICYTRQQSAHVVVDFQERLLSNASRVVFAPGEISKPCMVVIEDDVEFEPEESFLLKLISPVGPAGVGAKLGEPATATVTISNNEDEPKVQLDRAAYSIHEPINKQKVNNVKIKVVRTGDLSDEVRVRCSTRDGSAHSGSDYNPKSGVLTFEPGQKEQEFEVNVLYNSAVEWHEDFRVQLGPEDPANAKFGSITKATITILDTQISGSVILPAAPIVVSLLYFDDAKQGMSTDPSPGYPVVCITPCDVQYPESPTTSTLCMESRINQSAISYQWEVAMPAIEDGVTPMFVKITDKTLFTAVDQKVLDSIYFRPFFQIRCVAQPIHENGHLGVPLRSLPITIGHNNPICKAVSTTAVSNSYLSYQAQSFLASLEYVKPAQADTVHANMVHISVQIPHQDGMLPLVSTMPLHNLRLLLSEPIYRQQHVCSNIITAREREPLLLNYGFLDDSVSSGDTTSLPSDDASAKESKLKEQTADKKKSQLPFGPGFDFPHQFDGALRGESALLLYKHLNLKTCTWQFDVWYHMTELLDLCGGQVVSDFQVKHGAETHLTVRVPLHVSYVFATAPIGWGSLEHRTEMEVSFYYNSVLWQAGLETEGRQGGRLQVVRILIANDGRLVVEFRTQAKFRGQFLVQHPTLPGATSKVISTLTSSVTFDLELIWSQATYDSPHQVWRATSNYNVKDYSGVYTVELIPCLVPATQAFDPLDDPLPCSAREPERFQVPISFQQSNRPVPLSYSLNTEFQLTNNARMFLMDPRTQGMAEQDWEFSGTFSRGQKLYGRVLWNPDQDLSDAYRLSLEKVYLCTGRDGYVPTYDPDGETYNEGAQFGCVQPSKKLLHRFLILDRENPDWVVADFHQIPFNAKLASQAPSLSNIVLMPGVDGFVMDIDPLYKVDSGHQWHLQVVYTIGPADAPYSRAKRSTSVWTIPSSSKKAGGLRKAFESFTNEVLLARTRRTVSTSQDIKKEEMIVDIDKSLSSKGMVTSKGNTMESKYSVAKITNGTNMITICLMVDDSSEQSSSSSSITITVVIICGISLALLSVVVCVVLGFCIRKRKRRRKKETYRPQSAYPATINNLRNDFSKDVKYCSSKPHGKSHQGLGISKCNIIKAKEINILSKQGINVDSGTEV</sequence>
<dbReference type="SUPFAM" id="SSF141072">
    <property type="entry name" value="CalX-like"/>
    <property type="match status" value="5"/>
</dbReference>
<protein>
    <recommendedName>
        <fullName evidence="15">Extracellular matrix protein FRAS1</fullName>
    </recommendedName>
</protein>
<feature type="transmembrane region" description="Helical" evidence="9">
    <location>
        <begin position="3680"/>
        <end position="3707"/>
    </location>
</feature>
<dbReference type="PROSITE" id="PS51854">
    <property type="entry name" value="CSPG"/>
    <property type="match status" value="10"/>
</dbReference>
<dbReference type="GO" id="GO:0009653">
    <property type="term" value="P:anatomical structure morphogenesis"/>
    <property type="evidence" value="ECO:0007669"/>
    <property type="project" value="TreeGrafter"/>
</dbReference>
<dbReference type="GO" id="GO:0007154">
    <property type="term" value="P:cell communication"/>
    <property type="evidence" value="ECO:0007669"/>
    <property type="project" value="InterPro"/>
</dbReference>
<dbReference type="PROSITE" id="PS50268">
    <property type="entry name" value="CADHERIN_2"/>
    <property type="match status" value="1"/>
</dbReference>
<feature type="region of interest" description="Disordered" evidence="8">
    <location>
        <begin position="3111"/>
        <end position="3142"/>
    </location>
</feature>
<evidence type="ECO:0000256" key="5">
    <source>
        <dbReference type="ARBA" id="ARBA00023180"/>
    </source>
</evidence>
<evidence type="ECO:0000259" key="12">
    <source>
        <dbReference type="PROSITE" id="PS50268"/>
    </source>
</evidence>
<keyword evidence="3" id="KW-0677">Repeat</keyword>
<feature type="domain" description="VWFC" evidence="11">
    <location>
        <begin position="284"/>
        <end position="344"/>
    </location>
</feature>
<keyword evidence="14" id="KW-1185">Reference proteome</keyword>
<feature type="signal peptide" evidence="10">
    <location>
        <begin position="1"/>
        <end position="26"/>
    </location>
</feature>
<dbReference type="InterPro" id="IPR051561">
    <property type="entry name" value="FRAS1_ECM"/>
</dbReference>
<dbReference type="PANTHER" id="PTHR45739">
    <property type="entry name" value="MATRIX PROTEIN, PUTATIVE-RELATED"/>
    <property type="match status" value="1"/>
</dbReference>
<evidence type="ECO:0000259" key="11">
    <source>
        <dbReference type="PROSITE" id="PS50184"/>
    </source>
</evidence>
<feature type="repeat" description="CSPG" evidence="7">
    <location>
        <begin position="1293"/>
        <end position="1390"/>
    </location>
</feature>
<dbReference type="Gene3D" id="2.10.70.10">
    <property type="entry name" value="Complement Module, domain 1"/>
    <property type="match status" value="3"/>
</dbReference>
<dbReference type="SMART" id="SM00261">
    <property type="entry name" value="FU"/>
    <property type="match status" value="7"/>
</dbReference>
<dbReference type="Pfam" id="PF00093">
    <property type="entry name" value="VWC"/>
    <property type="match status" value="6"/>
</dbReference>
<feature type="domain" description="Cadherin" evidence="12">
    <location>
        <begin position="1182"/>
        <end position="1296"/>
    </location>
</feature>
<dbReference type="InterPro" id="IPR002126">
    <property type="entry name" value="Cadherin-like_dom"/>
</dbReference>
<dbReference type="EMBL" id="JAWDGP010000619">
    <property type="protein sequence ID" value="KAK3798882.1"/>
    <property type="molecule type" value="Genomic_DNA"/>
</dbReference>
<dbReference type="GO" id="GO:0016020">
    <property type="term" value="C:membrane"/>
    <property type="evidence" value="ECO:0007669"/>
    <property type="project" value="InterPro"/>
</dbReference>
<dbReference type="Gene3D" id="2.60.40.2030">
    <property type="match status" value="5"/>
</dbReference>
<feature type="repeat" description="CSPG" evidence="7">
    <location>
        <begin position="2147"/>
        <end position="2243"/>
    </location>
</feature>
<feature type="domain" description="VWFC" evidence="11">
    <location>
        <begin position="26"/>
        <end position="88"/>
    </location>
</feature>
<dbReference type="PANTHER" id="PTHR45739:SF1">
    <property type="entry name" value="EXTRACELLULAR MATRIX ORGANIZING PROTEIN FRAS1"/>
    <property type="match status" value="1"/>
</dbReference>
<gene>
    <name evidence="13" type="ORF">RRG08_050261</name>
</gene>
<feature type="domain" description="VWFC" evidence="11">
    <location>
        <begin position="347"/>
        <end position="406"/>
    </location>
</feature>
<accession>A0AAE1B5A4</accession>
<feature type="repeat" description="CSPG" evidence="7">
    <location>
        <begin position="1664"/>
        <end position="1764"/>
    </location>
</feature>
<keyword evidence="5" id="KW-0325">Glycoprotein</keyword>
<evidence type="ECO:0000256" key="9">
    <source>
        <dbReference type="SAM" id="Phobius"/>
    </source>
</evidence>
<organism evidence="13 14">
    <name type="scientific">Elysia crispata</name>
    <name type="common">lettuce slug</name>
    <dbReference type="NCBI Taxonomy" id="231223"/>
    <lineage>
        <taxon>Eukaryota</taxon>
        <taxon>Metazoa</taxon>
        <taxon>Spiralia</taxon>
        <taxon>Lophotrochozoa</taxon>
        <taxon>Mollusca</taxon>
        <taxon>Gastropoda</taxon>
        <taxon>Heterobranchia</taxon>
        <taxon>Euthyneura</taxon>
        <taxon>Panpulmonata</taxon>
        <taxon>Sacoglossa</taxon>
        <taxon>Placobranchoidea</taxon>
        <taxon>Plakobranchidae</taxon>
        <taxon>Elysia</taxon>
    </lineage>
</organism>
<evidence type="ECO:0000313" key="14">
    <source>
        <dbReference type="Proteomes" id="UP001283361"/>
    </source>
</evidence>
<feature type="chain" id="PRO_5042096516" description="Extracellular matrix protein FRAS1" evidence="10">
    <location>
        <begin position="27"/>
        <end position="3784"/>
    </location>
</feature>
<dbReference type="InterPro" id="IPR038081">
    <property type="entry name" value="CalX-like_sf"/>
</dbReference>
<keyword evidence="4 6" id="KW-0106">Calcium</keyword>
<evidence type="ECO:0008006" key="15">
    <source>
        <dbReference type="Google" id="ProtNLM"/>
    </source>
</evidence>
<dbReference type="SUPFAM" id="SSF57184">
    <property type="entry name" value="Growth factor receptor domain"/>
    <property type="match status" value="3"/>
</dbReference>
<name>A0AAE1B5A4_9GAST</name>
<dbReference type="PROSITE" id="PS01208">
    <property type="entry name" value="VWFC_1"/>
    <property type="match status" value="5"/>
</dbReference>
<feature type="repeat" description="CSPG" evidence="7">
    <location>
        <begin position="1025"/>
        <end position="1141"/>
    </location>
</feature>
<dbReference type="GO" id="GO:0005509">
    <property type="term" value="F:calcium ion binding"/>
    <property type="evidence" value="ECO:0007669"/>
    <property type="project" value="UniProtKB-UniRule"/>
</dbReference>
<evidence type="ECO:0000256" key="7">
    <source>
        <dbReference type="PROSITE-ProRule" id="PRU01201"/>
    </source>
</evidence>
<dbReference type="Pfam" id="PF03160">
    <property type="entry name" value="Calx-beta"/>
    <property type="match status" value="4"/>
</dbReference>
<feature type="repeat" description="CSPG" evidence="7">
    <location>
        <begin position="1541"/>
        <end position="1643"/>
    </location>
</feature>
<dbReference type="Gene3D" id="6.20.200.20">
    <property type="match status" value="3"/>
</dbReference>
<dbReference type="GO" id="GO:0007156">
    <property type="term" value="P:homophilic cell adhesion via plasma membrane adhesion molecules"/>
    <property type="evidence" value="ECO:0007669"/>
    <property type="project" value="InterPro"/>
</dbReference>
<comment type="similarity">
    <text evidence="1">Belongs to the FRAS1 family.</text>
</comment>
<feature type="repeat" description="CSPG" evidence="7">
    <location>
        <begin position="1413"/>
        <end position="1518"/>
    </location>
</feature>
<dbReference type="SMART" id="SM00215">
    <property type="entry name" value="VWC_out"/>
    <property type="match status" value="3"/>
</dbReference>
<evidence type="ECO:0000313" key="13">
    <source>
        <dbReference type="EMBL" id="KAK3798882.1"/>
    </source>
</evidence>
<dbReference type="SMART" id="SM00214">
    <property type="entry name" value="VWC"/>
    <property type="match status" value="6"/>
</dbReference>
<dbReference type="InterPro" id="IPR003644">
    <property type="entry name" value="Calx_beta"/>
</dbReference>
<evidence type="ECO:0000256" key="2">
    <source>
        <dbReference type="ARBA" id="ARBA00022729"/>
    </source>
</evidence>
<dbReference type="Proteomes" id="UP001283361">
    <property type="component" value="Unassembled WGS sequence"/>
</dbReference>
<feature type="repeat" description="CSPG" evidence="7">
    <location>
        <begin position="1172"/>
        <end position="1269"/>
    </location>
</feature>
<dbReference type="SMART" id="SM00237">
    <property type="entry name" value="Calx_beta"/>
    <property type="match status" value="5"/>
</dbReference>
<keyword evidence="2 10" id="KW-0732">Signal</keyword>
<dbReference type="InterPro" id="IPR009030">
    <property type="entry name" value="Growth_fac_rcpt_cys_sf"/>
</dbReference>
<feature type="repeat" description="CSPG" evidence="7">
    <location>
        <begin position="1785"/>
        <end position="1884"/>
    </location>
</feature>
<feature type="repeat" description="CSPG" evidence="7">
    <location>
        <begin position="1906"/>
        <end position="1998"/>
    </location>
</feature>
<keyword evidence="9" id="KW-0812">Transmembrane</keyword>
<evidence type="ECO:0000256" key="8">
    <source>
        <dbReference type="SAM" id="MobiDB-lite"/>
    </source>
</evidence>
<comment type="caution">
    <text evidence="13">The sequence shown here is derived from an EMBL/GenBank/DDBJ whole genome shotgun (WGS) entry which is preliminary data.</text>
</comment>
<reference evidence="13" key="1">
    <citation type="journal article" date="2023" name="G3 (Bethesda)">
        <title>A reference genome for the long-term kleptoplast-retaining sea slug Elysia crispata morphotype clarki.</title>
        <authorList>
            <person name="Eastman K.E."/>
            <person name="Pendleton A.L."/>
            <person name="Shaikh M.A."/>
            <person name="Suttiyut T."/>
            <person name="Ogas R."/>
            <person name="Tomko P."/>
            <person name="Gavelis G."/>
            <person name="Widhalm J.R."/>
            <person name="Wisecaver J.H."/>
        </authorList>
    </citation>
    <scope>NUCLEOTIDE SEQUENCE</scope>
    <source>
        <strain evidence="13">ECLA1</strain>
    </source>
</reference>
<proteinExistence type="inferred from homology"/>